<dbReference type="PANTHER" id="PTHR40633">
    <property type="entry name" value="MATRIX PROTEIN, PUTATIVE (AFU_ORTHOLOGUE AFUA_8G05410)-RELATED"/>
    <property type="match status" value="1"/>
</dbReference>
<dbReference type="InterPro" id="IPR052982">
    <property type="entry name" value="SRP1/TIP1-like"/>
</dbReference>
<name>A0AAE0K9C3_9PEZI</name>
<evidence type="ECO:0000313" key="4">
    <source>
        <dbReference type="Proteomes" id="UP001285441"/>
    </source>
</evidence>
<reference evidence="3" key="1">
    <citation type="journal article" date="2023" name="Mol. Phylogenet. Evol.">
        <title>Genome-scale phylogeny and comparative genomics of the fungal order Sordariales.</title>
        <authorList>
            <person name="Hensen N."/>
            <person name="Bonometti L."/>
            <person name="Westerberg I."/>
            <person name="Brannstrom I.O."/>
            <person name="Guillou S."/>
            <person name="Cros-Aarteil S."/>
            <person name="Calhoun S."/>
            <person name="Haridas S."/>
            <person name="Kuo A."/>
            <person name="Mondo S."/>
            <person name="Pangilinan J."/>
            <person name="Riley R."/>
            <person name="LaButti K."/>
            <person name="Andreopoulos B."/>
            <person name="Lipzen A."/>
            <person name="Chen C."/>
            <person name="Yan M."/>
            <person name="Daum C."/>
            <person name="Ng V."/>
            <person name="Clum A."/>
            <person name="Steindorff A."/>
            <person name="Ohm R.A."/>
            <person name="Martin F."/>
            <person name="Silar P."/>
            <person name="Natvig D.O."/>
            <person name="Lalanne C."/>
            <person name="Gautier V."/>
            <person name="Ament-Velasquez S.L."/>
            <person name="Kruys A."/>
            <person name="Hutchinson M.I."/>
            <person name="Powell A.J."/>
            <person name="Barry K."/>
            <person name="Miller A.N."/>
            <person name="Grigoriev I.V."/>
            <person name="Debuchy R."/>
            <person name="Gladieux P."/>
            <person name="Hiltunen Thoren M."/>
            <person name="Johannesson H."/>
        </authorList>
    </citation>
    <scope>NUCLEOTIDE SEQUENCE</scope>
    <source>
        <strain evidence="3">CBS 232.78</strain>
    </source>
</reference>
<dbReference type="Proteomes" id="UP001285441">
    <property type="component" value="Unassembled WGS sequence"/>
</dbReference>
<keyword evidence="4" id="KW-1185">Reference proteome</keyword>
<feature type="signal peptide" evidence="2">
    <location>
        <begin position="1"/>
        <end position="18"/>
    </location>
</feature>
<keyword evidence="2" id="KW-0732">Signal</keyword>
<protein>
    <recommendedName>
        <fullName evidence="5">Extracellular matrix protein</fullName>
    </recommendedName>
</protein>
<dbReference type="PANTHER" id="PTHR40633:SF1">
    <property type="entry name" value="GPI ANCHORED SERINE-THREONINE RICH PROTEIN (AFU_ORTHOLOGUE AFUA_1G03630)"/>
    <property type="match status" value="1"/>
</dbReference>
<feature type="region of interest" description="Disordered" evidence="1">
    <location>
        <begin position="136"/>
        <end position="177"/>
    </location>
</feature>
<evidence type="ECO:0008006" key="5">
    <source>
        <dbReference type="Google" id="ProtNLM"/>
    </source>
</evidence>
<reference evidence="3" key="2">
    <citation type="submission" date="2023-06" db="EMBL/GenBank/DDBJ databases">
        <authorList>
            <consortium name="Lawrence Berkeley National Laboratory"/>
            <person name="Haridas S."/>
            <person name="Hensen N."/>
            <person name="Bonometti L."/>
            <person name="Westerberg I."/>
            <person name="Brannstrom I.O."/>
            <person name="Guillou S."/>
            <person name="Cros-Aarteil S."/>
            <person name="Calhoun S."/>
            <person name="Kuo A."/>
            <person name="Mondo S."/>
            <person name="Pangilinan J."/>
            <person name="Riley R."/>
            <person name="LaButti K."/>
            <person name="Andreopoulos B."/>
            <person name="Lipzen A."/>
            <person name="Chen C."/>
            <person name="Yanf M."/>
            <person name="Daum C."/>
            <person name="Ng V."/>
            <person name="Clum A."/>
            <person name="Steindorff A."/>
            <person name="Ohm R."/>
            <person name="Martin F."/>
            <person name="Silar P."/>
            <person name="Natvig D."/>
            <person name="Lalanne C."/>
            <person name="Gautier V."/>
            <person name="Ament-velasquez S.L."/>
            <person name="Kruys A."/>
            <person name="Hutchinson M.I."/>
            <person name="Powell A.J."/>
            <person name="Barry K."/>
            <person name="Miller A.N."/>
            <person name="Grigoriev I.V."/>
            <person name="Debuchy R."/>
            <person name="Gladieux P."/>
            <person name="Thoren M.H."/>
            <person name="Johannesson H."/>
        </authorList>
    </citation>
    <scope>NUCLEOTIDE SEQUENCE</scope>
    <source>
        <strain evidence="3">CBS 232.78</strain>
    </source>
</reference>
<gene>
    <name evidence="3" type="ORF">B0H63DRAFT_298024</name>
</gene>
<proteinExistence type="predicted"/>
<evidence type="ECO:0000256" key="2">
    <source>
        <dbReference type="SAM" id="SignalP"/>
    </source>
</evidence>
<sequence length="199" mass="19979">MKFSIVSIVSALAAFAAARPAFTTITFDVRENVPFTLEWIGASAPVTIEVLSGTNQNDLTPKETLATGVTTSSTAVTLKNLPSGMYAFRISDGVSEPNYSVLFAYVGTGVASTTSKSTTSAASSTSVTSAASSASSAASSTSSGSSATSASSTTGTRSSTSTSSTSSPTGTPLSGNNGQQLSSPFALLLVPVAAFFFFN</sequence>
<dbReference type="AlphaFoldDB" id="A0AAE0K9C3"/>
<comment type="caution">
    <text evidence="3">The sequence shown here is derived from an EMBL/GenBank/DDBJ whole genome shotgun (WGS) entry which is preliminary data.</text>
</comment>
<feature type="chain" id="PRO_5042292856" description="Extracellular matrix protein" evidence="2">
    <location>
        <begin position="19"/>
        <end position="199"/>
    </location>
</feature>
<dbReference type="EMBL" id="JAULSW010000008">
    <property type="protein sequence ID" value="KAK3372471.1"/>
    <property type="molecule type" value="Genomic_DNA"/>
</dbReference>
<evidence type="ECO:0000256" key="1">
    <source>
        <dbReference type="SAM" id="MobiDB-lite"/>
    </source>
</evidence>
<accession>A0AAE0K9C3</accession>
<evidence type="ECO:0000313" key="3">
    <source>
        <dbReference type="EMBL" id="KAK3372471.1"/>
    </source>
</evidence>
<organism evidence="3 4">
    <name type="scientific">Podospora didyma</name>
    <dbReference type="NCBI Taxonomy" id="330526"/>
    <lineage>
        <taxon>Eukaryota</taxon>
        <taxon>Fungi</taxon>
        <taxon>Dikarya</taxon>
        <taxon>Ascomycota</taxon>
        <taxon>Pezizomycotina</taxon>
        <taxon>Sordariomycetes</taxon>
        <taxon>Sordariomycetidae</taxon>
        <taxon>Sordariales</taxon>
        <taxon>Podosporaceae</taxon>
        <taxon>Podospora</taxon>
    </lineage>
</organism>
<feature type="compositionally biased region" description="Low complexity" evidence="1">
    <location>
        <begin position="136"/>
        <end position="171"/>
    </location>
</feature>